<feature type="modified residue" description="4-aspartylphosphate" evidence="12">
    <location>
        <position position="588"/>
    </location>
</feature>
<evidence type="ECO:0000256" key="10">
    <source>
        <dbReference type="ARBA" id="ARBA00023136"/>
    </source>
</evidence>
<dbReference type="NCBIfam" id="TIGR00229">
    <property type="entry name" value="sensory_box"/>
    <property type="match status" value="2"/>
</dbReference>
<evidence type="ECO:0000259" key="15">
    <source>
        <dbReference type="PROSITE" id="PS50109"/>
    </source>
</evidence>
<gene>
    <name evidence="19" type="ORF">M0638_20155</name>
</gene>
<feature type="coiled-coil region" evidence="13">
    <location>
        <begin position="269"/>
        <end position="296"/>
    </location>
</feature>
<dbReference type="InterPro" id="IPR036890">
    <property type="entry name" value="HATPase_C_sf"/>
</dbReference>
<proteinExistence type="predicted"/>
<keyword evidence="9" id="KW-0902">Two-component regulatory system</keyword>
<feature type="modified residue" description="4-aspartylphosphate" evidence="12">
    <location>
        <position position="708"/>
    </location>
</feature>
<accession>A0A9X1YI93</accession>
<dbReference type="Gene3D" id="3.40.50.2300">
    <property type="match status" value="2"/>
</dbReference>
<dbReference type="SMART" id="SM00388">
    <property type="entry name" value="HisKA"/>
    <property type="match status" value="1"/>
</dbReference>
<dbReference type="SMART" id="SM00086">
    <property type="entry name" value="PAC"/>
    <property type="match status" value="2"/>
</dbReference>
<evidence type="ECO:0000256" key="3">
    <source>
        <dbReference type="ARBA" id="ARBA00012438"/>
    </source>
</evidence>
<keyword evidence="7" id="KW-0418">Kinase</keyword>
<dbReference type="SUPFAM" id="SSF55874">
    <property type="entry name" value="ATPase domain of HSP90 chaperone/DNA topoisomerase II/histidine kinase"/>
    <property type="match status" value="1"/>
</dbReference>
<evidence type="ECO:0000256" key="7">
    <source>
        <dbReference type="ARBA" id="ARBA00022777"/>
    </source>
</evidence>
<dbReference type="FunFam" id="3.30.450.20:FF:000099">
    <property type="entry name" value="Sensory box sensor histidine kinase"/>
    <property type="match status" value="2"/>
</dbReference>
<dbReference type="SMART" id="SM00387">
    <property type="entry name" value="HATPase_c"/>
    <property type="match status" value="1"/>
</dbReference>
<evidence type="ECO:0000256" key="12">
    <source>
        <dbReference type="PROSITE-ProRule" id="PRU00169"/>
    </source>
</evidence>
<evidence type="ECO:0000259" key="18">
    <source>
        <dbReference type="PROSITE" id="PS50113"/>
    </source>
</evidence>
<dbReference type="PROSITE" id="PS50112">
    <property type="entry name" value="PAS"/>
    <property type="match status" value="2"/>
</dbReference>
<dbReference type="CDD" id="cd00082">
    <property type="entry name" value="HisKA"/>
    <property type="match status" value="1"/>
</dbReference>
<evidence type="ECO:0000259" key="17">
    <source>
        <dbReference type="PROSITE" id="PS50112"/>
    </source>
</evidence>
<feature type="domain" description="PAS" evidence="17">
    <location>
        <begin position="27"/>
        <end position="97"/>
    </location>
</feature>
<dbReference type="PANTHER" id="PTHR43047:SF72">
    <property type="entry name" value="OSMOSENSING HISTIDINE PROTEIN KINASE SLN1"/>
    <property type="match status" value="1"/>
</dbReference>
<feature type="domain" description="PAC" evidence="18">
    <location>
        <begin position="226"/>
        <end position="278"/>
    </location>
</feature>
<dbReference type="InterPro" id="IPR003594">
    <property type="entry name" value="HATPase_dom"/>
</dbReference>
<feature type="region of interest" description="Disordered" evidence="14">
    <location>
        <begin position="1"/>
        <end position="23"/>
    </location>
</feature>
<dbReference type="PRINTS" id="PR00344">
    <property type="entry name" value="BCTRLSENSOR"/>
</dbReference>
<keyword evidence="8" id="KW-0067">ATP-binding</keyword>
<dbReference type="FunFam" id="3.30.565.10:FF:000010">
    <property type="entry name" value="Sensor histidine kinase RcsC"/>
    <property type="match status" value="1"/>
</dbReference>
<evidence type="ECO:0000313" key="19">
    <source>
        <dbReference type="EMBL" id="MCK8786691.1"/>
    </source>
</evidence>
<dbReference type="Pfam" id="PF02518">
    <property type="entry name" value="HATPase_c"/>
    <property type="match status" value="1"/>
</dbReference>
<dbReference type="SUPFAM" id="SSF47384">
    <property type="entry name" value="Homodimeric domain of signal transducing histidine kinase"/>
    <property type="match status" value="1"/>
</dbReference>
<keyword evidence="6" id="KW-0547">Nucleotide-binding</keyword>
<keyword evidence="11" id="KW-0131">Cell cycle</keyword>
<dbReference type="GO" id="GO:0009927">
    <property type="term" value="F:histidine phosphotransfer kinase activity"/>
    <property type="evidence" value="ECO:0007669"/>
    <property type="project" value="TreeGrafter"/>
</dbReference>
<dbReference type="InterPro" id="IPR001789">
    <property type="entry name" value="Sig_transdc_resp-reg_receiver"/>
</dbReference>
<dbReference type="PROSITE" id="PS50110">
    <property type="entry name" value="RESPONSE_REGULATORY"/>
    <property type="match status" value="2"/>
</dbReference>
<dbReference type="GO" id="GO:0005524">
    <property type="term" value="F:ATP binding"/>
    <property type="evidence" value="ECO:0007669"/>
    <property type="project" value="UniProtKB-KW"/>
</dbReference>
<comment type="caution">
    <text evidence="19">The sequence shown here is derived from an EMBL/GenBank/DDBJ whole genome shotgun (WGS) entry which is preliminary data.</text>
</comment>
<keyword evidence="10" id="KW-0472">Membrane</keyword>
<evidence type="ECO:0000256" key="11">
    <source>
        <dbReference type="ARBA" id="ARBA00023306"/>
    </source>
</evidence>
<dbReference type="PROSITE" id="PS50109">
    <property type="entry name" value="HIS_KIN"/>
    <property type="match status" value="1"/>
</dbReference>
<evidence type="ECO:0000256" key="13">
    <source>
        <dbReference type="SAM" id="Coils"/>
    </source>
</evidence>
<dbReference type="InterPro" id="IPR001610">
    <property type="entry name" value="PAC"/>
</dbReference>
<feature type="domain" description="Response regulatory" evidence="16">
    <location>
        <begin position="539"/>
        <end position="652"/>
    </location>
</feature>
<dbReference type="InterPro" id="IPR000700">
    <property type="entry name" value="PAS-assoc_C"/>
</dbReference>
<keyword evidence="20" id="KW-1185">Reference proteome</keyword>
<dbReference type="Gene3D" id="3.30.565.10">
    <property type="entry name" value="Histidine kinase-like ATPase, C-terminal domain"/>
    <property type="match status" value="1"/>
</dbReference>
<dbReference type="SMART" id="SM00091">
    <property type="entry name" value="PAS"/>
    <property type="match status" value="2"/>
</dbReference>
<dbReference type="InterPro" id="IPR005467">
    <property type="entry name" value="His_kinase_dom"/>
</dbReference>
<dbReference type="Proteomes" id="UP001139516">
    <property type="component" value="Unassembled WGS sequence"/>
</dbReference>
<evidence type="ECO:0000256" key="1">
    <source>
        <dbReference type="ARBA" id="ARBA00000085"/>
    </source>
</evidence>
<dbReference type="Pfam" id="PF00512">
    <property type="entry name" value="HisKA"/>
    <property type="match status" value="1"/>
</dbReference>
<dbReference type="CDD" id="cd17574">
    <property type="entry name" value="REC_OmpR"/>
    <property type="match status" value="1"/>
</dbReference>
<reference evidence="19" key="1">
    <citation type="submission" date="2022-04" db="EMBL/GenBank/DDBJ databases">
        <title>Roseomonas acroporae sp. nov., isolated from coral Acropora digitifera.</title>
        <authorList>
            <person name="Sun H."/>
        </authorList>
    </citation>
    <scope>NUCLEOTIDE SEQUENCE</scope>
    <source>
        <strain evidence="19">NAR14</strain>
    </source>
</reference>
<evidence type="ECO:0000259" key="16">
    <source>
        <dbReference type="PROSITE" id="PS50110"/>
    </source>
</evidence>
<dbReference type="CDD" id="cd00130">
    <property type="entry name" value="PAS"/>
    <property type="match status" value="2"/>
</dbReference>
<dbReference type="GO" id="GO:0000155">
    <property type="term" value="F:phosphorelay sensor kinase activity"/>
    <property type="evidence" value="ECO:0007669"/>
    <property type="project" value="InterPro"/>
</dbReference>
<dbReference type="Gene3D" id="3.30.450.20">
    <property type="entry name" value="PAS domain"/>
    <property type="match status" value="2"/>
</dbReference>
<dbReference type="RefSeq" id="WP_248668806.1">
    <property type="nucleotide sequence ID" value="NZ_JALPRX010000093.1"/>
</dbReference>
<feature type="domain" description="Response regulatory" evidence="16">
    <location>
        <begin position="659"/>
        <end position="775"/>
    </location>
</feature>
<keyword evidence="13" id="KW-0175">Coiled coil</keyword>
<dbReference type="Pfam" id="PF00072">
    <property type="entry name" value="Response_reg"/>
    <property type="match status" value="2"/>
</dbReference>
<evidence type="ECO:0000256" key="4">
    <source>
        <dbReference type="ARBA" id="ARBA00022553"/>
    </source>
</evidence>
<dbReference type="SMART" id="SM00448">
    <property type="entry name" value="REC"/>
    <property type="match status" value="2"/>
</dbReference>
<dbReference type="SUPFAM" id="SSF52172">
    <property type="entry name" value="CheY-like"/>
    <property type="match status" value="2"/>
</dbReference>
<evidence type="ECO:0000256" key="14">
    <source>
        <dbReference type="SAM" id="MobiDB-lite"/>
    </source>
</evidence>
<evidence type="ECO:0000256" key="6">
    <source>
        <dbReference type="ARBA" id="ARBA00022741"/>
    </source>
</evidence>
<keyword evidence="4 12" id="KW-0597">Phosphoprotein</keyword>
<dbReference type="GO" id="GO:0005886">
    <property type="term" value="C:plasma membrane"/>
    <property type="evidence" value="ECO:0007669"/>
    <property type="project" value="TreeGrafter"/>
</dbReference>
<keyword evidence="5" id="KW-0808">Transferase</keyword>
<evidence type="ECO:0000256" key="9">
    <source>
        <dbReference type="ARBA" id="ARBA00023012"/>
    </source>
</evidence>
<dbReference type="PANTHER" id="PTHR43047">
    <property type="entry name" value="TWO-COMPONENT HISTIDINE PROTEIN KINASE"/>
    <property type="match status" value="1"/>
</dbReference>
<dbReference type="InterPro" id="IPR003661">
    <property type="entry name" value="HisK_dim/P_dom"/>
</dbReference>
<evidence type="ECO:0000313" key="20">
    <source>
        <dbReference type="Proteomes" id="UP001139516"/>
    </source>
</evidence>
<organism evidence="19 20">
    <name type="scientific">Roseomonas acroporae</name>
    <dbReference type="NCBI Taxonomy" id="2937791"/>
    <lineage>
        <taxon>Bacteria</taxon>
        <taxon>Pseudomonadati</taxon>
        <taxon>Pseudomonadota</taxon>
        <taxon>Alphaproteobacteria</taxon>
        <taxon>Acetobacterales</taxon>
        <taxon>Roseomonadaceae</taxon>
        <taxon>Roseomonas</taxon>
    </lineage>
</organism>
<feature type="domain" description="PAC" evidence="18">
    <location>
        <begin position="100"/>
        <end position="152"/>
    </location>
</feature>
<dbReference type="PROSITE" id="PS50113">
    <property type="entry name" value="PAC"/>
    <property type="match status" value="2"/>
</dbReference>
<comment type="catalytic activity">
    <reaction evidence="1">
        <text>ATP + protein L-histidine = ADP + protein N-phospho-L-histidine.</text>
        <dbReference type="EC" id="2.7.13.3"/>
    </reaction>
</comment>
<evidence type="ECO:0000256" key="5">
    <source>
        <dbReference type="ARBA" id="ARBA00022679"/>
    </source>
</evidence>
<dbReference type="AlphaFoldDB" id="A0A9X1YI93"/>
<dbReference type="Pfam" id="PF08447">
    <property type="entry name" value="PAS_3"/>
    <property type="match status" value="2"/>
</dbReference>
<dbReference type="Gene3D" id="1.10.287.130">
    <property type="match status" value="1"/>
</dbReference>
<dbReference type="EC" id="2.7.13.3" evidence="3"/>
<evidence type="ECO:0000256" key="8">
    <source>
        <dbReference type="ARBA" id="ARBA00022840"/>
    </source>
</evidence>
<sequence length="792" mass="87505">MTDGRTGRDAGHESAAGAPAQAAREVTRRELLALADTMPQMAWIAAPDGNIFWYNNRWYEYTGATPEQSRGDGWRTLHHPDHLERVASRFAQALAAGEPWEDTFPLRGRDGGYRWFLSRALPLRDERGEIVQWSGTNTDVTEQRAAEERLRRSEERFRRLVDSAASVIWNTSASGAFEVPQPRWSAFSGQAWEEYRDWGWLEVIHPDDRAAVADAWSRALDTRADYVMEHRARRHDGRWRHIAARAVPILEPSGAVREWIGTYTDITERKEAEAELNRAREAAEAANRAKSQFIANMSHELRTPLSAVIGYSEMLAEEVEDLGEQHLLGDLRKIESNARHLLGLINDVLDLSKIEAGRMTVSAENFSVRAMLDEVAAAVDALVRRKHNHLVLAMADGLGGMHSDQLKIRQCLMNVLGNAAKFTEDGRIELAARREARDGKDWLVFSVRDSGIGMTPEQLGRLFQRFSQADESTTRQFGGTGLGLAITRAFCRKLGGDVTVESTPGEGSTFTIALPAELDGAVPDEEPAPVEPPHEGGHAVLVVDDDPAARDLLSRFLEREGFRVRCAADGRSGLGLARALRPRAVLLDVEMPQMDGWSVLHAIRTDPDLAGTPVIITSVVNEKELGYALGATDYLTKPILWERLKQVMEHVQAREAGGTVLVVDDDADARERMRFMLEREGWEVGEAADGRAALEAVAGAMPSLILLDLMMPVMDGFAFLKALRARPDGGDVPVVVLTAKDVTPEERSSLERQADRLIQKGSMSLAALARELHELMPAAEPPPGPAAEGEPR</sequence>
<dbReference type="CDD" id="cd16922">
    <property type="entry name" value="HATPase_EvgS-ArcB-TorS-like"/>
    <property type="match status" value="1"/>
</dbReference>
<dbReference type="InterPro" id="IPR013655">
    <property type="entry name" value="PAS_fold_3"/>
</dbReference>
<dbReference type="SUPFAM" id="SSF55785">
    <property type="entry name" value="PYP-like sensor domain (PAS domain)"/>
    <property type="match status" value="2"/>
</dbReference>
<protein>
    <recommendedName>
        <fullName evidence="3">histidine kinase</fullName>
        <ecNumber evidence="3">2.7.13.3</ecNumber>
    </recommendedName>
</protein>
<dbReference type="InterPro" id="IPR004358">
    <property type="entry name" value="Sig_transdc_His_kin-like_C"/>
</dbReference>
<dbReference type="FunFam" id="1.10.287.130:FF:000038">
    <property type="entry name" value="Sensory transduction histidine kinase"/>
    <property type="match status" value="1"/>
</dbReference>
<name>A0A9X1YI93_9PROT</name>
<feature type="domain" description="PAS" evidence="17">
    <location>
        <begin position="153"/>
        <end position="223"/>
    </location>
</feature>
<dbReference type="InterPro" id="IPR036097">
    <property type="entry name" value="HisK_dim/P_sf"/>
</dbReference>
<comment type="subcellular location">
    <subcellularLocation>
        <location evidence="2">Membrane</location>
    </subcellularLocation>
</comment>
<dbReference type="InterPro" id="IPR011006">
    <property type="entry name" value="CheY-like_superfamily"/>
</dbReference>
<evidence type="ECO:0000256" key="2">
    <source>
        <dbReference type="ARBA" id="ARBA00004370"/>
    </source>
</evidence>
<feature type="domain" description="Histidine kinase" evidence="15">
    <location>
        <begin position="296"/>
        <end position="518"/>
    </location>
</feature>
<dbReference type="InterPro" id="IPR035965">
    <property type="entry name" value="PAS-like_dom_sf"/>
</dbReference>
<dbReference type="EMBL" id="JALPRX010000093">
    <property type="protein sequence ID" value="MCK8786691.1"/>
    <property type="molecule type" value="Genomic_DNA"/>
</dbReference>
<feature type="compositionally biased region" description="Basic and acidic residues" evidence="14">
    <location>
        <begin position="1"/>
        <end position="12"/>
    </location>
</feature>
<dbReference type="InterPro" id="IPR000014">
    <property type="entry name" value="PAS"/>
</dbReference>